<dbReference type="Pfam" id="PF05154">
    <property type="entry name" value="TM2"/>
    <property type="match status" value="1"/>
</dbReference>
<evidence type="ECO:0000256" key="4">
    <source>
        <dbReference type="ARBA" id="ARBA00023136"/>
    </source>
</evidence>
<comment type="subcellular location">
    <subcellularLocation>
        <location evidence="1">Membrane</location>
        <topology evidence="1">Multi-pass membrane protein</topology>
    </subcellularLocation>
</comment>
<feature type="transmembrane region" description="Helical" evidence="5">
    <location>
        <begin position="7"/>
        <end position="24"/>
    </location>
</feature>
<keyword evidence="3 5" id="KW-1133">Transmembrane helix</keyword>
<evidence type="ECO:0000256" key="5">
    <source>
        <dbReference type="SAM" id="Phobius"/>
    </source>
</evidence>
<keyword evidence="2 5" id="KW-0812">Transmembrane</keyword>
<proteinExistence type="predicted"/>
<evidence type="ECO:0000256" key="1">
    <source>
        <dbReference type="ARBA" id="ARBA00004141"/>
    </source>
</evidence>
<sequence>MKSNGTAYVLWFFLGIFSAHRFYLGKTGSALIYLFTGQLFGIGWIIDAFILGGMVDKYNLIYGGLRGGNQSQNVVVNVTAPSVAPVHENQN</sequence>
<evidence type="ECO:0000313" key="8">
    <source>
        <dbReference type="Proteomes" id="UP000231564"/>
    </source>
</evidence>
<organism evidence="7 8">
    <name type="scientific">Tenacibaculum maritimum NCIMB 2154</name>
    <dbReference type="NCBI Taxonomy" id="1349785"/>
    <lineage>
        <taxon>Bacteria</taxon>
        <taxon>Pseudomonadati</taxon>
        <taxon>Bacteroidota</taxon>
        <taxon>Flavobacteriia</taxon>
        <taxon>Flavobacteriales</taxon>
        <taxon>Flavobacteriaceae</taxon>
        <taxon>Tenacibaculum</taxon>
    </lineage>
</organism>
<dbReference type="AlphaFoldDB" id="A0A2H1EA22"/>
<dbReference type="GeneID" id="47723165"/>
<dbReference type="PANTHER" id="PTHR21016">
    <property type="entry name" value="BETA-AMYLOID BINDING PROTEIN-RELATED"/>
    <property type="match status" value="1"/>
</dbReference>
<feature type="transmembrane region" description="Helical" evidence="5">
    <location>
        <begin position="30"/>
        <end position="51"/>
    </location>
</feature>
<evidence type="ECO:0000256" key="2">
    <source>
        <dbReference type="ARBA" id="ARBA00022692"/>
    </source>
</evidence>
<dbReference type="GO" id="GO:0016020">
    <property type="term" value="C:membrane"/>
    <property type="evidence" value="ECO:0007669"/>
    <property type="project" value="UniProtKB-SubCell"/>
</dbReference>
<feature type="domain" description="TM2" evidence="6">
    <location>
        <begin position="2"/>
        <end position="49"/>
    </location>
</feature>
<dbReference type="RefSeq" id="WP_024740474.1">
    <property type="nucleotide sequence ID" value="NZ_BAUG01000008.1"/>
</dbReference>
<keyword evidence="4 5" id="KW-0472">Membrane</keyword>
<dbReference type="STRING" id="1349785.GCA_000509405_02182"/>
<dbReference type="Proteomes" id="UP000231564">
    <property type="component" value="Chromosome MARIT"/>
</dbReference>
<gene>
    <name evidence="7" type="ORF">MARIT_1653</name>
</gene>
<evidence type="ECO:0000259" key="6">
    <source>
        <dbReference type="Pfam" id="PF05154"/>
    </source>
</evidence>
<dbReference type="InterPro" id="IPR050932">
    <property type="entry name" value="TM2D1-3-like"/>
</dbReference>
<evidence type="ECO:0000313" key="7">
    <source>
        <dbReference type="EMBL" id="SFZ82577.1"/>
    </source>
</evidence>
<dbReference type="EMBL" id="LT634361">
    <property type="protein sequence ID" value="SFZ82577.1"/>
    <property type="molecule type" value="Genomic_DNA"/>
</dbReference>
<protein>
    <recommendedName>
        <fullName evidence="6">TM2 domain-containing protein</fullName>
    </recommendedName>
</protein>
<evidence type="ECO:0000256" key="3">
    <source>
        <dbReference type="ARBA" id="ARBA00022989"/>
    </source>
</evidence>
<dbReference type="OrthoDB" id="6079945at2"/>
<keyword evidence="8" id="KW-1185">Reference proteome</keyword>
<dbReference type="InterPro" id="IPR007829">
    <property type="entry name" value="TM2"/>
</dbReference>
<dbReference type="KEGG" id="tmar:MARIT_1653"/>
<dbReference type="PANTHER" id="PTHR21016:SF25">
    <property type="entry name" value="TM2 DOMAIN-CONTAINING PROTEIN DDB_G0277895-RELATED"/>
    <property type="match status" value="1"/>
</dbReference>
<name>A0A2H1EA22_9FLAO</name>
<accession>A0A2H1EA22</accession>
<reference evidence="7 8" key="1">
    <citation type="submission" date="2016-11" db="EMBL/GenBank/DDBJ databases">
        <authorList>
            <person name="Jaros S."/>
            <person name="Januszkiewicz K."/>
            <person name="Wedrychowicz H."/>
        </authorList>
    </citation>
    <scope>NUCLEOTIDE SEQUENCE [LARGE SCALE GENOMIC DNA]</scope>
    <source>
        <strain evidence="7">NCIMB 2154T</strain>
    </source>
</reference>